<reference evidence="2" key="1">
    <citation type="submission" date="2023-07" db="EMBL/GenBank/DDBJ databases">
        <title>Dyadobacter sp. nov 'subterranea' isolated from contaminted grondwater.</title>
        <authorList>
            <person name="Szabo I."/>
            <person name="Al-Omari J."/>
            <person name="Szerdahelyi S.G."/>
            <person name="Rado J."/>
        </authorList>
    </citation>
    <scope>NUCLEOTIDE SEQUENCE [LARGE SCALE GENOMIC DNA]</scope>
    <source>
        <strain evidence="2">UP-52</strain>
    </source>
</reference>
<gene>
    <name evidence="1" type="ORF">IEE83_05425</name>
</gene>
<organism evidence="1 2">
    <name type="scientific">Dyadobacter subterraneus</name>
    <dbReference type="NCBI Taxonomy" id="2773304"/>
    <lineage>
        <taxon>Bacteria</taxon>
        <taxon>Pseudomonadati</taxon>
        <taxon>Bacteroidota</taxon>
        <taxon>Cytophagia</taxon>
        <taxon>Cytophagales</taxon>
        <taxon>Spirosomataceae</taxon>
        <taxon>Dyadobacter</taxon>
    </lineage>
</organism>
<comment type="caution">
    <text evidence="1">The sequence shown here is derived from an EMBL/GenBank/DDBJ whole genome shotgun (WGS) entry which is preliminary data.</text>
</comment>
<proteinExistence type="predicted"/>
<protein>
    <submittedName>
        <fullName evidence="1">Uncharacterized protein</fullName>
    </submittedName>
</protein>
<dbReference type="Proteomes" id="UP000634134">
    <property type="component" value="Unassembled WGS sequence"/>
</dbReference>
<evidence type="ECO:0000313" key="2">
    <source>
        <dbReference type="Proteomes" id="UP000634134"/>
    </source>
</evidence>
<sequence length="211" mass="24731">MRYNRTQFLIIAFFTWLYFIPSYAQELEKAKTSAKIGLSELPGFSLPPKSAYWLDTVNFKPENFSFRIWDKKDLTDRLELNVPMCPVQCKPSWGMFVFRVNAEGKVDSTWYRGNLPATTSDKIIYNIRATEGNWIIKKGTKPNHVAWFVYPFFDIRGRFPKQPDCSKEDQELLQTVSDLSNLFNILYDKVSKDYYRATMLRPTEQDGSIKM</sequence>
<accession>A0ABR9W771</accession>
<keyword evidence="2" id="KW-1185">Reference proteome</keyword>
<evidence type="ECO:0000313" key="1">
    <source>
        <dbReference type="EMBL" id="MBE9461317.1"/>
    </source>
</evidence>
<dbReference type="RefSeq" id="WP_194119588.1">
    <property type="nucleotide sequence ID" value="NZ_JACYGY010000001.1"/>
</dbReference>
<dbReference type="EMBL" id="JACYGY010000001">
    <property type="protein sequence ID" value="MBE9461317.1"/>
    <property type="molecule type" value="Genomic_DNA"/>
</dbReference>
<name>A0ABR9W771_9BACT</name>